<dbReference type="Gene3D" id="2.60.40.10">
    <property type="entry name" value="Immunoglobulins"/>
    <property type="match status" value="1"/>
</dbReference>
<feature type="transmembrane region" description="Helical" evidence="2">
    <location>
        <begin position="787"/>
        <end position="810"/>
    </location>
</feature>
<feature type="coiled-coil region" evidence="1">
    <location>
        <begin position="975"/>
        <end position="1009"/>
    </location>
</feature>
<dbReference type="Gene3D" id="2.130.10.10">
    <property type="entry name" value="YVTN repeat-like/Quinoprotein amine dehydrogenase"/>
    <property type="match status" value="2"/>
</dbReference>
<dbReference type="Proteomes" id="UP001179181">
    <property type="component" value="Unassembled WGS sequence"/>
</dbReference>
<dbReference type="Gene3D" id="3.30.565.10">
    <property type="entry name" value="Histidine kinase-like ATPase, C-terminal domain"/>
    <property type="match status" value="1"/>
</dbReference>
<sequence>MQTQRMKAFLSNGRMPILEKLKSRSVSLVGFLILLWLPGFLSAQSIFQNIKWQDGLSAKQVRCLYKDATGFLWIGTSNGLNRFDGAVVKRYKSGRHEKNLFINALHPIDGQDKLLLGLRQGVTIFDKKTATFSKDARFDALNNLTVVTIESDPLGRLWIGTTSRIFIFESGKLWPIAQLMPEASMFGSNDFFLSALVLDTARHGFWVAGRTPVFIDYQAKKVYSKANNVLKSPILEVNNVHALAIDGKSNVWYGCDDDPSLNFWDIKTNRVQKYLNLDGRKISEGCNHLFVDHQGRLWISTWLFAAFMKEPGKPIKMLNYSQNQEYTIGYGHFRDAIEDAEGNIWLGTINGVSKSQANYPLTSIYQLPNFKFFLETGFAHANYISVDGSMIMACKEDGIVAYNTNDGTYRRYAVSDKELIKNRFVMTVKAGDTWWFAGNDGIYYLEKGASQLKSFKNIKKSTPTKYANFIFVDDFGKIWFQIEGDAIYRHDPVLKKTDRFDGKDEKFGRFVFGNCDSFVKLKKSNHDILFSMPWKGLLRFNHDTQKFVFSASHGVQDLDILQIAEDDQGAIWASVGGRGILKMNTEGEVLDSINSANGLFYDYITSIDIDAKGAVWGATREGLMFFNPNTRAVTKVDIDLGKTLQDYFNFVTIAQGKVYAVMLDHIVVIDPLRFAGIPVKKPPFITSVQVLGTEKVSLQRNNLLELEPDEDFITFQYASLNHRDIPSLQYSYQLEGIDKGWVNAARSITASYTNLLPGDYTFKVRSTNQFGAWMNSARTLKVFVRPYWWQTWWFIAFCCLMFFGSLFFAYRAYLRRKQKIRFDNTIDYFANSVYGDNSVTEICWDIARNCISQMRFEDCVVYLLNEQKNILVQQAAYGPKNPKGFEIVNPIEIPVGKGIVGAVALSGKPLIISDTRKDDRYVVDDLARLSEIAVPILHEGKVIGVIDSEHTNRNFFHEKHLKTLTTVAAISANKIAEALAKSQAHKQELMVLEIQKMLAESQLMALRAQMNPHFVFNCLNSIQECIVTRKYAEASKYLNKFSKLFRLVLNNSGKKLVSLEEERLVLELYLELELMRFEQSFSYQIVLDPRLDENQILLPSMLLQPYVENALWHGLMSKDGDRQMLIEFVMIDEDTFLCRIDDNGVGRKKSFEFKSQNSKPKNHKSMGLAISKDRIDILSLQGNHASVRIIDKYDPEGHATGTLVEVELSTYLKTP</sequence>
<dbReference type="PANTHER" id="PTHR34220">
    <property type="entry name" value="SENSOR HISTIDINE KINASE YPDA"/>
    <property type="match status" value="1"/>
</dbReference>
<dbReference type="Pfam" id="PF06580">
    <property type="entry name" value="His_kinase"/>
    <property type="match status" value="1"/>
</dbReference>
<dbReference type="SUPFAM" id="SSF63829">
    <property type="entry name" value="Calcium-dependent phosphotriesterase"/>
    <property type="match status" value="1"/>
</dbReference>
<dbReference type="SUPFAM" id="SSF101898">
    <property type="entry name" value="NHL repeat"/>
    <property type="match status" value="2"/>
</dbReference>
<dbReference type="Pfam" id="PF07495">
    <property type="entry name" value="Y_Y_Y"/>
    <property type="match status" value="1"/>
</dbReference>
<dbReference type="SUPFAM" id="SSF55874">
    <property type="entry name" value="ATPase domain of HSP90 chaperone/DNA topoisomerase II/histidine kinase"/>
    <property type="match status" value="1"/>
</dbReference>
<dbReference type="InterPro" id="IPR029016">
    <property type="entry name" value="GAF-like_dom_sf"/>
</dbReference>
<evidence type="ECO:0000256" key="2">
    <source>
        <dbReference type="SAM" id="Phobius"/>
    </source>
</evidence>
<organism evidence="4 5">
    <name type="scientific">Dyadobacter arcticus</name>
    <dbReference type="NCBI Taxonomy" id="1078754"/>
    <lineage>
        <taxon>Bacteria</taxon>
        <taxon>Pseudomonadati</taxon>
        <taxon>Bacteroidota</taxon>
        <taxon>Cytophagia</taxon>
        <taxon>Cytophagales</taxon>
        <taxon>Spirosomataceae</taxon>
        <taxon>Dyadobacter</taxon>
    </lineage>
</organism>
<reference evidence="4 5" key="1">
    <citation type="submission" date="2020-03" db="EMBL/GenBank/DDBJ databases">
        <title>Genomic Encyclopedia of Type Strains, Phase IV (KMG-IV): sequencing the most valuable type-strain genomes for metagenomic binning, comparative biology and taxonomic classification.</title>
        <authorList>
            <person name="Goeker M."/>
        </authorList>
    </citation>
    <scope>NUCLEOTIDE SEQUENCE [LARGE SCALE GENOMIC DNA]</scope>
    <source>
        <strain evidence="4 5">DSM 102865</strain>
    </source>
</reference>
<dbReference type="SMART" id="SM00065">
    <property type="entry name" value="GAF"/>
    <property type="match status" value="1"/>
</dbReference>
<keyword evidence="2" id="KW-1133">Transmembrane helix</keyword>
<dbReference type="InterPro" id="IPR036890">
    <property type="entry name" value="HATPase_C_sf"/>
</dbReference>
<accession>A0ABX0UPU2</accession>
<keyword evidence="2" id="KW-0472">Membrane</keyword>
<feature type="domain" description="GAF" evidence="3">
    <location>
        <begin position="838"/>
        <end position="985"/>
    </location>
</feature>
<dbReference type="InterPro" id="IPR011123">
    <property type="entry name" value="Y_Y_Y"/>
</dbReference>
<dbReference type="EMBL" id="JAASQJ010000004">
    <property type="protein sequence ID" value="NIJ55006.1"/>
    <property type="molecule type" value="Genomic_DNA"/>
</dbReference>
<evidence type="ECO:0000259" key="3">
    <source>
        <dbReference type="SMART" id="SM00065"/>
    </source>
</evidence>
<keyword evidence="1" id="KW-0175">Coiled coil</keyword>
<comment type="caution">
    <text evidence="4">The sequence shown here is derived from an EMBL/GenBank/DDBJ whole genome shotgun (WGS) entry which is preliminary data.</text>
</comment>
<dbReference type="Pfam" id="PF07494">
    <property type="entry name" value="Reg_prop"/>
    <property type="match status" value="1"/>
</dbReference>
<gene>
    <name evidence="4" type="ORF">FHS68_004193</name>
</gene>
<dbReference type="InterPro" id="IPR015943">
    <property type="entry name" value="WD40/YVTN_repeat-like_dom_sf"/>
</dbReference>
<evidence type="ECO:0000313" key="5">
    <source>
        <dbReference type="Proteomes" id="UP001179181"/>
    </source>
</evidence>
<evidence type="ECO:0000256" key="1">
    <source>
        <dbReference type="SAM" id="Coils"/>
    </source>
</evidence>
<dbReference type="InterPro" id="IPR011110">
    <property type="entry name" value="Reg_prop"/>
</dbReference>
<dbReference type="PANTHER" id="PTHR34220:SF7">
    <property type="entry name" value="SENSOR HISTIDINE KINASE YPDA"/>
    <property type="match status" value="1"/>
</dbReference>
<keyword evidence="2" id="KW-0812">Transmembrane</keyword>
<keyword evidence="5" id="KW-1185">Reference proteome</keyword>
<evidence type="ECO:0000313" key="4">
    <source>
        <dbReference type="EMBL" id="NIJ55006.1"/>
    </source>
</evidence>
<dbReference type="SUPFAM" id="SSF55781">
    <property type="entry name" value="GAF domain-like"/>
    <property type="match status" value="1"/>
</dbReference>
<dbReference type="Gene3D" id="3.30.450.40">
    <property type="match status" value="1"/>
</dbReference>
<name>A0ABX0UPU2_9BACT</name>
<dbReference type="InterPro" id="IPR013783">
    <property type="entry name" value="Ig-like_fold"/>
</dbReference>
<dbReference type="Pfam" id="PF13185">
    <property type="entry name" value="GAF_2"/>
    <property type="match status" value="1"/>
</dbReference>
<dbReference type="InterPro" id="IPR050640">
    <property type="entry name" value="Bact_2-comp_sensor_kinase"/>
</dbReference>
<protein>
    <submittedName>
        <fullName evidence="4">Ligand-binding sensor domain-containing protein/putative methionine-R-sulfoxide reductase with GAF domain</fullName>
    </submittedName>
</protein>
<proteinExistence type="predicted"/>
<dbReference type="InterPro" id="IPR003018">
    <property type="entry name" value="GAF"/>
</dbReference>
<dbReference type="InterPro" id="IPR010559">
    <property type="entry name" value="Sig_transdc_His_kin_internal"/>
</dbReference>